<proteinExistence type="predicted"/>
<dbReference type="AlphaFoldDB" id="A0AA39PEC1"/>
<accession>A0AA39PEC1</accession>
<protein>
    <submittedName>
        <fullName evidence="1">Uncharacterized protein</fullName>
    </submittedName>
</protein>
<reference evidence="1" key="1">
    <citation type="submission" date="2023-06" db="EMBL/GenBank/DDBJ databases">
        <authorList>
            <consortium name="Lawrence Berkeley National Laboratory"/>
            <person name="Ahrendt S."/>
            <person name="Sahu N."/>
            <person name="Indic B."/>
            <person name="Wong-Bajracharya J."/>
            <person name="Merenyi Z."/>
            <person name="Ke H.-M."/>
            <person name="Monk M."/>
            <person name="Kocsube S."/>
            <person name="Drula E."/>
            <person name="Lipzen A."/>
            <person name="Balint B."/>
            <person name="Henrissat B."/>
            <person name="Andreopoulos B."/>
            <person name="Martin F.M."/>
            <person name="Harder C.B."/>
            <person name="Rigling D."/>
            <person name="Ford K.L."/>
            <person name="Foster G.D."/>
            <person name="Pangilinan J."/>
            <person name="Papanicolaou A."/>
            <person name="Barry K."/>
            <person name="LaButti K."/>
            <person name="Viragh M."/>
            <person name="Koriabine M."/>
            <person name="Yan M."/>
            <person name="Riley R."/>
            <person name="Champramary S."/>
            <person name="Plett K.L."/>
            <person name="Tsai I.J."/>
            <person name="Slot J."/>
            <person name="Sipos G."/>
            <person name="Plett J."/>
            <person name="Nagy L.G."/>
            <person name="Grigoriev I.V."/>
        </authorList>
    </citation>
    <scope>NUCLEOTIDE SEQUENCE</scope>
    <source>
        <strain evidence="1">ICMP 16352</strain>
    </source>
</reference>
<organism evidence="1 2">
    <name type="scientific">Armillaria novae-zelandiae</name>
    <dbReference type="NCBI Taxonomy" id="153914"/>
    <lineage>
        <taxon>Eukaryota</taxon>
        <taxon>Fungi</taxon>
        <taxon>Dikarya</taxon>
        <taxon>Basidiomycota</taxon>
        <taxon>Agaricomycotina</taxon>
        <taxon>Agaricomycetes</taxon>
        <taxon>Agaricomycetidae</taxon>
        <taxon>Agaricales</taxon>
        <taxon>Marasmiineae</taxon>
        <taxon>Physalacriaceae</taxon>
        <taxon>Armillaria</taxon>
    </lineage>
</organism>
<keyword evidence="2" id="KW-1185">Reference proteome</keyword>
<evidence type="ECO:0000313" key="1">
    <source>
        <dbReference type="EMBL" id="KAK0482642.1"/>
    </source>
</evidence>
<gene>
    <name evidence="1" type="ORF">IW261DRAFT_1468899</name>
</gene>
<sequence>MSHHQTPFTLFHTVAYATLYFEKQKHFTLQELEENPRNVETFRQLMLILFFVALDQFNPDPLPMETRAALTGLSIDQVLATQRDVLETVGSYIQMSRHVWNIYTKHFRELCAQSWLAVHTDHDTPAIVNAFLTLSNFTSSAGSLPLRQVPLSWLVPSITKPTFSPIARPSSVADLVKVAEMPAPSKWDPCEDPIIPLPRRHQVTSSTSHKVPPRVDDLVPRFKGLPIAPKSVGNELDRVEVCTPWEVHHPKPRHAFPIDIDCLARKANVWIEQKTAAVRRYRPFGRVPGPRPARVPRPF</sequence>
<evidence type="ECO:0000313" key="2">
    <source>
        <dbReference type="Proteomes" id="UP001175227"/>
    </source>
</evidence>
<dbReference type="EMBL" id="JAUEPR010000007">
    <property type="protein sequence ID" value="KAK0482642.1"/>
    <property type="molecule type" value="Genomic_DNA"/>
</dbReference>
<comment type="caution">
    <text evidence="1">The sequence shown here is derived from an EMBL/GenBank/DDBJ whole genome shotgun (WGS) entry which is preliminary data.</text>
</comment>
<dbReference type="Proteomes" id="UP001175227">
    <property type="component" value="Unassembled WGS sequence"/>
</dbReference>
<name>A0AA39PEC1_9AGAR</name>